<dbReference type="Gene3D" id="2.20.28.10">
    <property type="match status" value="1"/>
</dbReference>
<comment type="function">
    <text evidence="2">Involved in the hydrocarbon hydroxylating system, which transfers electrons from NADH to rubredoxin reductase and then through rubredoxin to alkane 1 monooxygenase.</text>
</comment>
<name>A0A2Z4RPL0_PSEPU</name>
<organism evidence="12 13">
    <name type="scientific">Pseudomonas putida</name>
    <name type="common">Arthrobacter siderocapsulatus</name>
    <dbReference type="NCBI Taxonomy" id="303"/>
    <lineage>
        <taxon>Bacteria</taxon>
        <taxon>Pseudomonadati</taxon>
        <taxon>Pseudomonadota</taxon>
        <taxon>Gammaproteobacteria</taxon>
        <taxon>Pseudomonadales</taxon>
        <taxon>Pseudomonadaceae</taxon>
        <taxon>Pseudomonas</taxon>
    </lineage>
</organism>
<evidence type="ECO:0000256" key="2">
    <source>
        <dbReference type="ARBA" id="ARBA00002792"/>
    </source>
</evidence>
<evidence type="ECO:0000256" key="1">
    <source>
        <dbReference type="ARBA" id="ARBA00001965"/>
    </source>
</evidence>
<dbReference type="SUPFAM" id="SSF57802">
    <property type="entry name" value="Rubredoxin-like"/>
    <property type="match status" value="1"/>
</dbReference>
<comment type="pathway">
    <text evidence="4">Hydrocarbon metabolism; alkane degradation.</text>
</comment>
<evidence type="ECO:0000256" key="5">
    <source>
        <dbReference type="ARBA" id="ARBA00005337"/>
    </source>
</evidence>
<proteinExistence type="inferred from homology"/>
<dbReference type="InterPro" id="IPR024934">
    <property type="entry name" value="Rubredoxin-like_dom"/>
</dbReference>
<keyword evidence="8 10" id="KW-0249">Electron transport</keyword>
<dbReference type="PROSITE" id="PS50903">
    <property type="entry name" value="RUBREDOXIN_LIKE"/>
    <property type="match status" value="1"/>
</dbReference>
<evidence type="ECO:0000259" key="11">
    <source>
        <dbReference type="PROSITE" id="PS50903"/>
    </source>
</evidence>
<keyword evidence="7 10" id="KW-0479">Metal-binding</keyword>
<sequence length="62" mass="6914">MSNDKQIISCTVCGYEYDPMAGDPENGIPPGTLWEDIPDDWLCPDCQMPKSDFELVPQAAHQ</sequence>
<accession>A0A2Z4RPL0</accession>
<dbReference type="PRINTS" id="PR00163">
    <property type="entry name" value="RUBREDOXIN"/>
</dbReference>
<comment type="cofactor">
    <cofactor evidence="1 10">
        <name>Fe(3+)</name>
        <dbReference type="ChEBI" id="CHEBI:29034"/>
    </cofactor>
</comment>
<protein>
    <recommendedName>
        <fullName evidence="10">Rubredoxin</fullName>
    </recommendedName>
</protein>
<dbReference type="OrthoDB" id="9800607at2"/>
<dbReference type="InterPro" id="IPR050526">
    <property type="entry name" value="Rubredoxin_ET"/>
</dbReference>
<evidence type="ECO:0000256" key="3">
    <source>
        <dbReference type="ARBA" id="ARBA00004496"/>
    </source>
</evidence>
<dbReference type="PANTHER" id="PTHR47627:SF1">
    <property type="entry name" value="RUBREDOXIN-1-RELATED"/>
    <property type="match status" value="1"/>
</dbReference>
<feature type="domain" description="Rubredoxin-like" evidence="11">
    <location>
        <begin position="5"/>
        <end position="56"/>
    </location>
</feature>
<dbReference type="GO" id="GO:0043448">
    <property type="term" value="P:alkane catabolic process"/>
    <property type="evidence" value="ECO:0007669"/>
    <property type="project" value="TreeGrafter"/>
</dbReference>
<dbReference type="GO" id="GO:0009055">
    <property type="term" value="F:electron transfer activity"/>
    <property type="evidence" value="ECO:0007669"/>
    <property type="project" value="TreeGrafter"/>
</dbReference>
<dbReference type="AlphaFoldDB" id="A0A2Z4RPL0"/>
<dbReference type="GO" id="GO:0005737">
    <property type="term" value="C:cytoplasm"/>
    <property type="evidence" value="ECO:0007669"/>
    <property type="project" value="UniProtKB-SubCell"/>
</dbReference>
<evidence type="ECO:0000313" key="12">
    <source>
        <dbReference type="EMBL" id="AWY43050.1"/>
    </source>
</evidence>
<evidence type="ECO:0000256" key="6">
    <source>
        <dbReference type="ARBA" id="ARBA00022448"/>
    </source>
</evidence>
<gene>
    <name evidence="12" type="ORF">DKY63_25305</name>
</gene>
<evidence type="ECO:0000256" key="10">
    <source>
        <dbReference type="RuleBase" id="RU003820"/>
    </source>
</evidence>
<dbReference type="GO" id="GO:0005506">
    <property type="term" value="F:iron ion binding"/>
    <property type="evidence" value="ECO:0007669"/>
    <property type="project" value="UniProtKB-UniRule"/>
</dbReference>
<dbReference type="PANTHER" id="PTHR47627">
    <property type="entry name" value="RUBREDOXIN"/>
    <property type="match status" value="1"/>
</dbReference>
<dbReference type="RefSeq" id="WP_110966610.1">
    <property type="nucleotide sequence ID" value="NZ_CP029693.1"/>
</dbReference>
<dbReference type="FunFam" id="2.20.28.10:FF:000001">
    <property type="entry name" value="Rubredoxin"/>
    <property type="match status" value="1"/>
</dbReference>
<dbReference type="Proteomes" id="UP000250299">
    <property type="component" value="Chromosome"/>
</dbReference>
<evidence type="ECO:0000313" key="13">
    <source>
        <dbReference type="Proteomes" id="UP000250299"/>
    </source>
</evidence>
<evidence type="ECO:0000256" key="9">
    <source>
        <dbReference type="ARBA" id="ARBA00023004"/>
    </source>
</evidence>
<evidence type="ECO:0000256" key="7">
    <source>
        <dbReference type="ARBA" id="ARBA00022723"/>
    </source>
</evidence>
<keyword evidence="6" id="KW-0813">Transport</keyword>
<dbReference type="Pfam" id="PF00301">
    <property type="entry name" value="Rubredoxin"/>
    <property type="match status" value="1"/>
</dbReference>
<reference evidence="12 13" key="1">
    <citation type="submission" date="2018-05" db="EMBL/GenBank/DDBJ databases">
        <title>Whole genome sequence of Pseudomonas putida JBC17.</title>
        <authorList>
            <person name="Lee Y.H."/>
            <person name="David K."/>
        </authorList>
    </citation>
    <scope>NUCLEOTIDE SEQUENCE [LARGE SCALE GENOMIC DNA]</scope>
    <source>
        <strain evidence="12 13">JBC17</strain>
    </source>
</reference>
<comment type="similarity">
    <text evidence="5 10">Belongs to the rubredoxin family.</text>
</comment>
<evidence type="ECO:0000256" key="8">
    <source>
        <dbReference type="ARBA" id="ARBA00022982"/>
    </source>
</evidence>
<dbReference type="InterPro" id="IPR024935">
    <property type="entry name" value="Rubredoxin_dom"/>
</dbReference>
<evidence type="ECO:0000256" key="4">
    <source>
        <dbReference type="ARBA" id="ARBA00004933"/>
    </source>
</evidence>
<comment type="subcellular location">
    <subcellularLocation>
        <location evidence="3">Cytoplasm</location>
    </subcellularLocation>
</comment>
<dbReference type="EMBL" id="CP029693">
    <property type="protein sequence ID" value="AWY43050.1"/>
    <property type="molecule type" value="Genomic_DNA"/>
</dbReference>
<dbReference type="CDD" id="cd00730">
    <property type="entry name" value="rubredoxin"/>
    <property type="match status" value="1"/>
</dbReference>
<keyword evidence="9 10" id="KW-0408">Iron</keyword>